<feature type="region of interest" description="Disordered" evidence="1">
    <location>
        <begin position="42"/>
        <end position="64"/>
    </location>
</feature>
<gene>
    <name evidence="2" type="ORF">FCALED_LOCUS15463</name>
</gene>
<proteinExistence type="predicted"/>
<sequence>RPISTFMSIKLYSKIHHVQDTLDEYPSLDGLESKDGRFLHICGGNGDSSGDSGNVSGDNGTVET</sequence>
<name>A0A9N9IJM5_9GLOM</name>
<comment type="caution">
    <text evidence="2">The sequence shown here is derived from an EMBL/GenBank/DDBJ whole genome shotgun (WGS) entry which is preliminary data.</text>
</comment>
<keyword evidence="3" id="KW-1185">Reference proteome</keyword>
<reference evidence="2" key="1">
    <citation type="submission" date="2021-06" db="EMBL/GenBank/DDBJ databases">
        <authorList>
            <person name="Kallberg Y."/>
            <person name="Tangrot J."/>
            <person name="Rosling A."/>
        </authorList>
    </citation>
    <scope>NUCLEOTIDE SEQUENCE</scope>
    <source>
        <strain evidence="2">UK204</strain>
    </source>
</reference>
<feature type="non-terminal residue" evidence="2">
    <location>
        <position position="64"/>
    </location>
</feature>
<organism evidence="2 3">
    <name type="scientific">Funneliformis caledonium</name>
    <dbReference type="NCBI Taxonomy" id="1117310"/>
    <lineage>
        <taxon>Eukaryota</taxon>
        <taxon>Fungi</taxon>
        <taxon>Fungi incertae sedis</taxon>
        <taxon>Mucoromycota</taxon>
        <taxon>Glomeromycotina</taxon>
        <taxon>Glomeromycetes</taxon>
        <taxon>Glomerales</taxon>
        <taxon>Glomeraceae</taxon>
        <taxon>Funneliformis</taxon>
    </lineage>
</organism>
<feature type="non-terminal residue" evidence="2">
    <location>
        <position position="1"/>
    </location>
</feature>
<dbReference type="Proteomes" id="UP000789570">
    <property type="component" value="Unassembled WGS sequence"/>
</dbReference>
<evidence type="ECO:0000313" key="2">
    <source>
        <dbReference type="EMBL" id="CAG8738473.1"/>
    </source>
</evidence>
<evidence type="ECO:0000313" key="3">
    <source>
        <dbReference type="Proteomes" id="UP000789570"/>
    </source>
</evidence>
<protein>
    <submittedName>
        <fullName evidence="2">5983_t:CDS:1</fullName>
    </submittedName>
</protein>
<feature type="compositionally biased region" description="Low complexity" evidence="1">
    <location>
        <begin position="48"/>
        <end position="64"/>
    </location>
</feature>
<dbReference type="EMBL" id="CAJVPQ010014165">
    <property type="protein sequence ID" value="CAG8738473.1"/>
    <property type="molecule type" value="Genomic_DNA"/>
</dbReference>
<evidence type="ECO:0000256" key="1">
    <source>
        <dbReference type="SAM" id="MobiDB-lite"/>
    </source>
</evidence>
<accession>A0A9N9IJM5</accession>
<dbReference type="AlphaFoldDB" id="A0A9N9IJM5"/>